<evidence type="ECO:0000313" key="3">
    <source>
        <dbReference type="Proteomes" id="UP000735302"/>
    </source>
</evidence>
<name>A0AAV4DXB2_9GAST</name>
<reference evidence="2 3" key="1">
    <citation type="journal article" date="2021" name="Elife">
        <title>Chloroplast acquisition without the gene transfer in kleptoplastic sea slugs, Plakobranchus ocellatus.</title>
        <authorList>
            <person name="Maeda T."/>
            <person name="Takahashi S."/>
            <person name="Yoshida T."/>
            <person name="Shimamura S."/>
            <person name="Takaki Y."/>
            <person name="Nagai Y."/>
            <person name="Toyoda A."/>
            <person name="Suzuki Y."/>
            <person name="Arimoto A."/>
            <person name="Ishii H."/>
            <person name="Satoh N."/>
            <person name="Nishiyama T."/>
            <person name="Hasebe M."/>
            <person name="Maruyama T."/>
            <person name="Minagawa J."/>
            <person name="Obokata J."/>
            <person name="Shigenobu S."/>
        </authorList>
    </citation>
    <scope>NUCLEOTIDE SEQUENCE [LARGE SCALE GENOMIC DNA]</scope>
</reference>
<keyword evidence="1" id="KW-0812">Transmembrane</keyword>
<dbReference type="AlphaFoldDB" id="A0AAV4DXB2"/>
<feature type="transmembrane region" description="Helical" evidence="1">
    <location>
        <begin position="134"/>
        <end position="159"/>
    </location>
</feature>
<comment type="caution">
    <text evidence="2">The sequence shown here is derived from an EMBL/GenBank/DDBJ whole genome shotgun (WGS) entry which is preliminary data.</text>
</comment>
<dbReference type="EMBL" id="BLXT01008440">
    <property type="protein sequence ID" value="GFO48704.1"/>
    <property type="molecule type" value="Genomic_DNA"/>
</dbReference>
<evidence type="ECO:0000256" key="1">
    <source>
        <dbReference type="SAM" id="Phobius"/>
    </source>
</evidence>
<accession>A0AAV4DXB2</accession>
<evidence type="ECO:0000313" key="2">
    <source>
        <dbReference type="EMBL" id="GFO48704.1"/>
    </source>
</evidence>
<keyword evidence="1" id="KW-0472">Membrane</keyword>
<organism evidence="2 3">
    <name type="scientific">Plakobranchus ocellatus</name>
    <dbReference type="NCBI Taxonomy" id="259542"/>
    <lineage>
        <taxon>Eukaryota</taxon>
        <taxon>Metazoa</taxon>
        <taxon>Spiralia</taxon>
        <taxon>Lophotrochozoa</taxon>
        <taxon>Mollusca</taxon>
        <taxon>Gastropoda</taxon>
        <taxon>Heterobranchia</taxon>
        <taxon>Euthyneura</taxon>
        <taxon>Panpulmonata</taxon>
        <taxon>Sacoglossa</taxon>
        <taxon>Placobranchoidea</taxon>
        <taxon>Plakobranchidae</taxon>
        <taxon>Plakobranchus</taxon>
    </lineage>
</organism>
<gene>
    <name evidence="2" type="ORF">PoB_007520900</name>
</gene>
<protein>
    <submittedName>
        <fullName evidence="2">Uncharacterized protein</fullName>
    </submittedName>
</protein>
<keyword evidence="1" id="KW-1133">Transmembrane helix</keyword>
<keyword evidence="3" id="KW-1185">Reference proteome</keyword>
<sequence>MLSVVPALATQRSSLIDKYLSLRELANIQKQFVVISLNASAKVLIGKHEVSKRASIILPSCLSYYCPHLFLLGKSGGGWSDTNSRVSFGGDGGDGSGDDGGNIGGSEDAIEGYSSDYIANRDGGGNGGSDGDGVLTAVAMVMVVMITVMIVVIVLWMFVEVVVV</sequence>
<proteinExistence type="predicted"/>
<dbReference type="Proteomes" id="UP000735302">
    <property type="component" value="Unassembled WGS sequence"/>
</dbReference>